<dbReference type="InterPro" id="IPR036318">
    <property type="entry name" value="FAD-bd_PCMH-like_sf"/>
</dbReference>
<comment type="similarity">
    <text evidence="2">Belongs to the oxygen-dependent FAD-linked oxidoreductase family.</text>
</comment>
<dbReference type="InterPro" id="IPR016166">
    <property type="entry name" value="FAD-bd_PCMH"/>
</dbReference>
<keyword evidence="3" id="KW-0285">Flavoprotein</keyword>
<evidence type="ECO:0000259" key="7">
    <source>
        <dbReference type="PROSITE" id="PS51387"/>
    </source>
</evidence>
<dbReference type="Pfam" id="PF08031">
    <property type="entry name" value="BBE"/>
    <property type="match status" value="1"/>
</dbReference>
<feature type="domain" description="FAD-binding PCMH-type" evidence="7">
    <location>
        <begin position="59"/>
        <end position="234"/>
    </location>
</feature>
<gene>
    <name evidence="8" type="ORF">DAEQUDRAFT_741537</name>
</gene>
<organism evidence="8 9">
    <name type="scientific">Daedalea quercina L-15889</name>
    <dbReference type="NCBI Taxonomy" id="1314783"/>
    <lineage>
        <taxon>Eukaryota</taxon>
        <taxon>Fungi</taxon>
        <taxon>Dikarya</taxon>
        <taxon>Basidiomycota</taxon>
        <taxon>Agaricomycotina</taxon>
        <taxon>Agaricomycetes</taxon>
        <taxon>Polyporales</taxon>
        <taxon>Fomitopsis</taxon>
    </lineage>
</organism>
<evidence type="ECO:0000256" key="2">
    <source>
        <dbReference type="ARBA" id="ARBA00005466"/>
    </source>
</evidence>
<evidence type="ECO:0000256" key="5">
    <source>
        <dbReference type="ARBA" id="ARBA00023002"/>
    </source>
</evidence>
<dbReference type="EMBL" id="KV429142">
    <property type="protein sequence ID" value="KZT64087.1"/>
    <property type="molecule type" value="Genomic_DNA"/>
</dbReference>
<name>A0A165L8L7_9APHY</name>
<dbReference type="PROSITE" id="PS51387">
    <property type="entry name" value="FAD_PCMH"/>
    <property type="match status" value="1"/>
</dbReference>
<evidence type="ECO:0000256" key="1">
    <source>
        <dbReference type="ARBA" id="ARBA00001974"/>
    </source>
</evidence>
<keyword evidence="4" id="KW-0274">FAD</keyword>
<proteinExistence type="inferred from homology"/>
<dbReference type="Proteomes" id="UP000076727">
    <property type="component" value="Unassembled WGS sequence"/>
</dbReference>
<dbReference type="SUPFAM" id="SSF56176">
    <property type="entry name" value="FAD-binding/transporter-associated domain-like"/>
    <property type="match status" value="1"/>
</dbReference>
<dbReference type="InterPro" id="IPR006094">
    <property type="entry name" value="Oxid_FAD_bind_N"/>
</dbReference>
<dbReference type="AlphaFoldDB" id="A0A165L8L7"/>
<evidence type="ECO:0000313" key="9">
    <source>
        <dbReference type="Proteomes" id="UP000076727"/>
    </source>
</evidence>
<dbReference type="InterPro" id="IPR006093">
    <property type="entry name" value="Oxy_OxRdtase_FAD_BS"/>
</dbReference>
<keyword evidence="6" id="KW-0732">Signal</keyword>
<evidence type="ECO:0000256" key="4">
    <source>
        <dbReference type="ARBA" id="ARBA00022827"/>
    </source>
</evidence>
<dbReference type="Gene3D" id="3.30.465.10">
    <property type="match status" value="1"/>
</dbReference>
<keyword evidence="9" id="KW-1185">Reference proteome</keyword>
<dbReference type="Gene3D" id="3.40.462.20">
    <property type="match status" value="1"/>
</dbReference>
<keyword evidence="5" id="KW-0560">Oxidoreductase</keyword>
<feature type="chain" id="PRO_5007861496" evidence="6">
    <location>
        <begin position="25"/>
        <end position="502"/>
    </location>
</feature>
<sequence>MAYKLKQLVTLSLSVLVSVNVALGEDCGLNATFTKEGIDAVYPGDGAYQNASQPFNLRVPYQPVAITYPKNTEDVVKIVNASASCRIPVSARSGGHSYAAYGLGGNNGHLVVDLSHITDIVVDVNSTAKSAVIGAGNRLGNVSESLFNQSRRAMPHGTCPRVGIGGHASYGGYGFTSRQWGLTLDNIVGLTMVLANGTKIEANSSQYSDIFWAARGAAPSFGIITHFHVNTYAAPERPTFFDYQWSLPPNQTMAAISAYQNLSLSSSIPAEIGFELNLRKGNSRGDIRVDFLGSYYGAPENFSAIVQPFLDAMPTPPLNTTVENTTWIEHLKLLADGPPRLNDTFYAKSLMTPSNVTMSQEAITAFVTQMSTEGWDTSTDWFVQLELYGGTNSRIPKVLSNATAFANRNTLWTIQFYASSANHLPPYPDEGISFLDGLVNSVTEKESSTWKYGAYTNYVDPLLTTSQWHSLYYGTNYARLHSIKQVVDPNGVFTFPQSIPRA</sequence>
<dbReference type="GO" id="GO:0016491">
    <property type="term" value="F:oxidoreductase activity"/>
    <property type="evidence" value="ECO:0007669"/>
    <property type="project" value="UniProtKB-KW"/>
</dbReference>
<dbReference type="InterPro" id="IPR050416">
    <property type="entry name" value="FAD-linked_Oxidoreductase"/>
</dbReference>
<dbReference type="Pfam" id="PF01565">
    <property type="entry name" value="FAD_binding_4"/>
    <property type="match status" value="1"/>
</dbReference>
<evidence type="ECO:0000313" key="8">
    <source>
        <dbReference type="EMBL" id="KZT64087.1"/>
    </source>
</evidence>
<dbReference type="PANTHER" id="PTHR42973:SF39">
    <property type="entry name" value="FAD-BINDING PCMH-TYPE DOMAIN-CONTAINING PROTEIN"/>
    <property type="match status" value="1"/>
</dbReference>
<evidence type="ECO:0000256" key="6">
    <source>
        <dbReference type="SAM" id="SignalP"/>
    </source>
</evidence>
<evidence type="ECO:0000256" key="3">
    <source>
        <dbReference type="ARBA" id="ARBA00022630"/>
    </source>
</evidence>
<protein>
    <submittedName>
        <fullName evidence="8">Glucooligosaccharide oxidase</fullName>
    </submittedName>
</protein>
<dbReference type="OrthoDB" id="415825at2759"/>
<dbReference type="InterPro" id="IPR012951">
    <property type="entry name" value="BBE"/>
</dbReference>
<accession>A0A165L8L7</accession>
<dbReference type="STRING" id="1314783.A0A165L8L7"/>
<dbReference type="PANTHER" id="PTHR42973">
    <property type="entry name" value="BINDING OXIDOREDUCTASE, PUTATIVE (AFU_ORTHOLOGUE AFUA_1G17690)-RELATED"/>
    <property type="match status" value="1"/>
</dbReference>
<reference evidence="8 9" key="1">
    <citation type="journal article" date="2016" name="Mol. Biol. Evol.">
        <title>Comparative Genomics of Early-Diverging Mushroom-Forming Fungi Provides Insights into the Origins of Lignocellulose Decay Capabilities.</title>
        <authorList>
            <person name="Nagy L.G."/>
            <person name="Riley R."/>
            <person name="Tritt A."/>
            <person name="Adam C."/>
            <person name="Daum C."/>
            <person name="Floudas D."/>
            <person name="Sun H."/>
            <person name="Yadav J.S."/>
            <person name="Pangilinan J."/>
            <person name="Larsson K.H."/>
            <person name="Matsuura K."/>
            <person name="Barry K."/>
            <person name="Labutti K."/>
            <person name="Kuo R."/>
            <person name="Ohm R.A."/>
            <person name="Bhattacharya S.S."/>
            <person name="Shirouzu T."/>
            <person name="Yoshinaga Y."/>
            <person name="Martin F.M."/>
            <person name="Grigoriev I.V."/>
            <person name="Hibbett D.S."/>
        </authorList>
    </citation>
    <scope>NUCLEOTIDE SEQUENCE [LARGE SCALE GENOMIC DNA]</scope>
    <source>
        <strain evidence="8 9">L-15889</strain>
    </source>
</reference>
<dbReference type="PROSITE" id="PS00862">
    <property type="entry name" value="OX2_COVAL_FAD"/>
    <property type="match status" value="1"/>
</dbReference>
<dbReference type="GO" id="GO:0071949">
    <property type="term" value="F:FAD binding"/>
    <property type="evidence" value="ECO:0007669"/>
    <property type="project" value="InterPro"/>
</dbReference>
<dbReference type="InterPro" id="IPR016169">
    <property type="entry name" value="FAD-bd_PCMH_sub2"/>
</dbReference>
<comment type="cofactor">
    <cofactor evidence="1">
        <name>FAD</name>
        <dbReference type="ChEBI" id="CHEBI:57692"/>
    </cofactor>
</comment>
<feature type="signal peptide" evidence="6">
    <location>
        <begin position="1"/>
        <end position="24"/>
    </location>
</feature>